<dbReference type="InterPro" id="IPR016181">
    <property type="entry name" value="Acyl_CoA_acyltransferase"/>
</dbReference>
<organism evidence="3 4">
    <name type="scientific">Staphylotrichum longicolle</name>
    <dbReference type="NCBI Taxonomy" id="669026"/>
    <lineage>
        <taxon>Eukaryota</taxon>
        <taxon>Fungi</taxon>
        <taxon>Dikarya</taxon>
        <taxon>Ascomycota</taxon>
        <taxon>Pezizomycotina</taxon>
        <taxon>Sordariomycetes</taxon>
        <taxon>Sordariomycetidae</taxon>
        <taxon>Sordariales</taxon>
        <taxon>Chaetomiaceae</taxon>
        <taxon>Staphylotrichum</taxon>
    </lineage>
</organism>
<dbReference type="InterPro" id="IPR000182">
    <property type="entry name" value="GNAT_dom"/>
</dbReference>
<name>A0AAD4EVP6_9PEZI</name>
<dbReference type="EMBL" id="JAHCVI010000004">
    <property type="protein sequence ID" value="KAG7286178.1"/>
    <property type="molecule type" value="Genomic_DNA"/>
</dbReference>
<dbReference type="AlphaFoldDB" id="A0AAD4EVP6"/>
<dbReference type="InterPro" id="IPR021858">
    <property type="entry name" value="Fun_TF"/>
</dbReference>
<reference evidence="3" key="1">
    <citation type="submission" date="2023-02" db="EMBL/GenBank/DDBJ databases">
        <authorList>
            <person name="Palmer J.M."/>
        </authorList>
    </citation>
    <scope>NUCLEOTIDE SEQUENCE</scope>
    <source>
        <strain evidence="3">FW57</strain>
    </source>
</reference>
<evidence type="ECO:0000313" key="3">
    <source>
        <dbReference type="EMBL" id="KAG7286178.1"/>
    </source>
</evidence>
<evidence type="ECO:0000313" key="4">
    <source>
        <dbReference type="Proteomes" id="UP001197093"/>
    </source>
</evidence>
<dbReference type="CDD" id="cd04301">
    <property type="entry name" value="NAT_SF"/>
    <property type="match status" value="1"/>
</dbReference>
<dbReference type="InterPro" id="IPR052523">
    <property type="entry name" value="Trichothecene_AcTrans"/>
</dbReference>
<protein>
    <recommendedName>
        <fullName evidence="2">N-acetyltransferase domain-containing protein</fullName>
    </recommendedName>
</protein>
<dbReference type="Proteomes" id="UP001197093">
    <property type="component" value="Unassembled WGS sequence"/>
</dbReference>
<comment type="caution">
    <text evidence="3">The sequence shown here is derived from an EMBL/GenBank/DDBJ whole genome shotgun (WGS) entry which is preliminary data.</text>
</comment>
<dbReference type="PANTHER" id="PTHR42791">
    <property type="entry name" value="GNAT FAMILY ACETYLTRANSFERASE"/>
    <property type="match status" value="1"/>
</dbReference>
<proteinExistence type="predicted"/>
<keyword evidence="4" id="KW-1185">Reference proteome</keyword>
<dbReference type="PROSITE" id="PS51186">
    <property type="entry name" value="GNAT"/>
    <property type="match status" value="1"/>
</dbReference>
<dbReference type="Pfam" id="PF11951">
    <property type="entry name" value="Fungal_trans_2"/>
    <property type="match status" value="1"/>
</dbReference>
<evidence type="ECO:0000256" key="1">
    <source>
        <dbReference type="ARBA" id="ARBA00023242"/>
    </source>
</evidence>
<feature type="domain" description="N-acetyltransferase" evidence="2">
    <location>
        <begin position="247"/>
        <end position="387"/>
    </location>
</feature>
<dbReference type="Pfam" id="PF00583">
    <property type="entry name" value="Acetyltransf_1"/>
    <property type="match status" value="1"/>
</dbReference>
<gene>
    <name evidence="3" type="ORF">NEMBOFW57_008483</name>
</gene>
<sequence>MYDCMRNIIMSTALREPYVMHSVLALSAHHLSVTQPDQHAYYHNLAIQLQTQALSLFNRIDVGLFGDSVEKRIPVFIFSCVLGFHALCDMLTHRDPDFDSMLARYVSYLQLHRGMHTVMHGYWDELRKTELGIIFDEMVPQWFKVTSEGQDCDDIKQRLASSGLDEEELKASRAAADLIHVPMARDFVVSRPQEPDAPRIAEIHLAAMDSNPLLHAQFPAREGLASLQQFLEAYAAEQLRDPASGVLVARDSETGVIAGFAKWDSPSHPENVKLESGELRYLPGCRHEFLDGYASLAEEAKKRYFGDHPCYRLSFVCTDPAYQGHGAGSMLTRKVLEMAATDGLPVYLESTEVAVSMYEKLGFKAINSFEMTIPRPGSAGVSEVYREWCMVWYPPSAKSK</sequence>
<dbReference type="SUPFAM" id="SSF55729">
    <property type="entry name" value="Acyl-CoA N-acyltransferases (Nat)"/>
    <property type="match status" value="1"/>
</dbReference>
<dbReference type="PANTHER" id="PTHR42791:SF2">
    <property type="entry name" value="N-ACETYLTRANSFERASE DOMAIN-CONTAINING PROTEIN"/>
    <property type="match status" value="1"/>
</dbReference>
<evidence type="ECO:0000259" key="2">
    <source>
        <dbReference type="PROSITE" id="PS51186"/>
    </source>
</evidence>
<dbReference type="Gene3D" id="3.40.630.30">
    <property type="match status" value="1"/>
</dbReference>
<accession>A0AAD4EVP6</accession>
<keyword evidence="1" id="KW-0539">Nucleus</keyword>
<dbReference type="GO" id="GO:0016747">
    <property type="term" value="F:acyltransferase activity, transferring groups other than amino-acyl groups"/>
    <property type="evidence" value="ECO:0007669"/>
    <property type="project" value="InterPro"/>
</dbReference>